<feature type="compositionally biased region" description="Basic and acidic residues" evidence="4">
    <location>
        <begin position="374"/>
        <end position="388"/>
    </location>
</feature>
<feature type="compositionally biased region" description="Basic and acidic residues" evidence="4">
    <location>
        <begin position="285"/>
        <end position="294"/>
    </location>
</feature>
<dbReference type="NCBIfam" id="NF005495">
    <property type="entry name" value="PRK07109.1"/>
    <property type="match status" value="1"/>
</dbReference>
<accession>A0ABU8Q1I4</accession>
<evidence type="ECO:0000256" key="3">
    <source>
        <dbReference type="RuleBase" id="RU000363"/>
    </source>
</evidence>
<gene>
    <name evidence="6" type="ORF">WH159_03425</name>
</gene>
<evidence type="ECO:0000313" key="7">
    <source>
        <dbReference type="Proteomes" id="UP001380365"/>
    </source>
</evidence>
<feature type="region of interest" description="Disordered" evidence="4">
    <location>
        <begin position="326"/>
        <end position="403"/>
    </location>
</feature>
<dbReference type="Proteomes" id="UP001380365">
    <property type="component" value="Unassembled WGS sequence"/>
</dbReference>
<dbReference type="Pfam" id="PF00106">
    <property type="entry name" value="adh_short"/>
    <property type="match status" value="1"/>
</dbReference>
<comment type="similarity">
    <text evidence="1 3">Belongs to the short-chain dehydrogenases/reductases (SDR) family.</text>
</comment>
<feature type="domain" description="Ketoreductase" evidence="5">
    <location>
        <begin position="9"/>
        <end position="192"/>
    </location>
</feature>
<evidence type="ECO:0000256" key="1">
    <source>
        <dbReference type="ARBA" id="ARBA00006484"/>
    </source>
</evidence>
<name>A0ABU8Q1I4_9SPHN</name>
<dbReference type="EMBL" id="JBBGZA010000001">
    <property type="protein sequence ID" value="MEJ5093599.1"/>
    <property type="molecule type" value="Genomic_DNA"/>
</dbReference>
<dbReference type="PANTHER" id="PTHR44196:SF1">
    <property type="entry name" value="DEHYDROGENASE_REDUCTASE SDR FAMILY MEMBER 7B"/>
    <property type="match status" value="1"/>
</dbReference>
<dbReference type="SMART" id="SM00822">
    <property type="entry name" value="PKS_KR"/>
    <property type="match status" value="1"/>
</dbReference>
<dbReference type="InterPro" id="IPR002347">
    <property type="entry name" value="SDR_fam"/>
</dbReference>
<evidence type="ECO:0000256" key="2">
    <source>
        <dbReference type="ARBA" id="ARBA00023002"/>
    </source>
</evidence>
<evidence type="ECO:0000259" key="5">
    <source>
        <dbReference type="SMART" id="SM00822"/>
    </source>
</evidence>
<keyword evidence="2" id="KW-0560">Oxidoreductase</keyword>
<dbReference type="SUPFAM" id="SSF51735">
    <property type="entry name" value="NAD(P)-binding Rossmann-fold domains"/>
    <property type="match status" value="1"/>
</dbReference>
<organism evidence="6 7">
    <name type="scientific">Sphingomonas molluscorum</name>
    <dbReference type="NCBI Taxonomy" id="418184"/>
    <lineage>
        <taxon>Bacteria</taxon>
        <taxon>Pseudomonadati</taxon>
        <taxon>Pseudomonadota</taxon>
        <taxon>Alphaproteobacteria</taxon>
        <taxon>Sphingomonadales</taxon>
        <taxon>Sphingomonadaceae</taxon>
        <taxon>Sphingomonas</taxon>
    </lineage>
</organism>
<dbReference type="PANTHER" id="PTHR44196">
    <property type="entry name" value="DEHYDROGENASE/REDUCTASE SDR FAMILY MEMBER 7B"/>
    <property type="match status" value="1"/>
</dbReference>
<dbReference type="InterPro" id="IPR057326">
    <property type="entry name" value="KR_dom"/>
</dbReference>
<sequence>MKLKPLSEQVMVILGASSGIGRETARRAAAAGATLVVAARGQAGLASLVEEITQAGGKAVAVVCDVTDEAQVRQLARDAVARFGRIDSWVNVAGVSVYAGFEDTTPEEFRRILEVNFMGYVHGAQAALPYLREQGGALIVISSVESIVSLPLHSAYAASKHAIEGAFDALRRELMAEGAPVSVTSIKPATINTPFFTNSRSKLDVVPKGPPPFYDPGVVADCVLYAAEHPVRDLFAGGAGRSMALNQVTAPGVMDTLLAKFGIPGSRTQRPAPAGQPGNLYAPDGDDRARGDFTGRTHPSLYTWLALRPVARTLALGALVTGAVVASRARRARHRTPDTTAPDALVGSAAFARPEDQDASRGSSQPVRPAGPESMRDPTARPWTRVDEASDESFPASDPPATY</sequence>
<dbReference type="Gene3D" id="3.40.50.720">
    <property type="entry name" value="NAD(P)-binding Rossmann-like Domain"/>
    <property type="match status" value="1"/>
</dbReference>
<feature type="region of interest" description="Disordered" evidence="4">
    <location>
        <begin position="264"/>
        <end position="294"/>
    </location>
</feature>
<comment type="caution">
    <text evidence="6">The sequence shown here is derived from an EMBL/GenBank/DDBJ whole genome shotgun (WGS) entry which is preliminary data.</text>
</comment>
<dbReference type="PRINTS" id="PR00081">
    <property type="entry name" value="GDHRDH"/>
</dbReference>
<dbReference type="PRINTS" id="PR00080">
    <property type="entry name" value="SDRFAMILY"/>
</dbReference>
<dbReference type="InterPro" id="IPR036291">
    <property type="entry name" value="NAD(P)-bd_dom_sf"/>
</dbReference>
<protein>
    <submittedName>
        <fullName evidence="6">SDR family oxidoreductase</fullName>
    </submittedName>
</protein>
<reference evidence="6 7" key="1">
    <citation type="submission" date="2023-12" db="EMBL/GenBank/DDBJ databases">
        <title>Gut-associated functions are favored during microbiome assembly across C. elegans life.</title>
        <authorList>
            <person name="Zimmermann J."/>
        </authorList>
    </citation>
    <scope>NUCLEOTIDE SEQUENCE [LARGE SCALE GENOMIC DNA]</scope>
    <source>
        <strain evidence="6 7">JUb134</strain>
    </source>
</reference>
<evidence type="ECO:0000256" key="4">
    <source>
        <dbReference type="SAM" id="MobiDB-lite"/>
    </source>
</evidence>
<evidence type="ECO:0000313" key="6">
    <source>
        <dbReference type="EMBL" id="MEJ5093599.1"/>
    </source>
</evidence>
<proteinExistence type="inferred from homology"/>
<dbReference type="RefSeq" id="WP_204991302.1">
    <property type="nucleotide sequence ID" value="NZ_JBBGZA010000001.1"/>
</dbReference>
<keyword evidence="7" id="KW-1185">Reference proteome</keyword>